<dbReference type="AlphaFoldDB" id="A0A919NQT4"/>
<evidence type="ECO:0000313" key="3">
    <source>
        <dbReference type="EMBL" id="GIF23409.1"/>
    </source>
</evidence>
<dbReference type="Pfam" id="PF13560">
    <property type="entry name" value="HTH_31"/>
    <property type="match status" value="1"/>
</dbReference>
<accession>A0A919NQT4</accession>
<gene>
    <name evidence="3" type="ORF">Ate02nite_61390</name>
</gene>
<dbReference type="CDD" id="cd00093">
    <property type="entry name" value="HTH_XRE"/>
    <property type="match status" value="1"/>
</dbReference>
<feature type="region of interest" description="Disordered" evidence="1">
    <location>
        <begin position="99"/>
        <end position="123"/>
    </location>
</feature>
<dbReference type="SUPFAM" id="SSF47413">
    <property type="entry name" value="lambda repressor-like DNA-binding domains"/>
    <property type="match status" value="1"/>
</dbReference>
<dbReference type="GO" id="GO:0003677">
    <property type="term" value="F:DNA binding"/>
    <property type="evidence" value="ECO:0007669"/>
    <property type="project" value="InterPro"/>
</dbReference>
<dbReference type="PROSITE" id="PS50943">
    <property type="entry name" value="HTH_CROC1"/>
    <property type="match status" value="1"/>
</dbReference>
<protein>
    <recommendedName>
        <fullName evidence="2">HTH cro/C1-type domain-containing protein</fullName>
    </recommendedName>
</protein>
<dbReference type="Proteomes" id="UP000623608">
    <property type="component" value="Unassembled WGS sequence"/>
</dbReference>
<proteinExistence type="predicted"/>
<feature type="domain" description="HTH cro/C1-type" evidence="2">
    <location>
        <begin position="24"/>
        <end position="79"/>
    </location>
</feature>
<evidence type="ECO:0000313" key="4">
    <source>
        <dbReference type="Proteomes" id="UP000623608"/>
    </source>
</evidence>
<evidence type="ECO:0000256" key="1">
    <source>
        <dbReference type="SAM" id="MobiDB-lite"/>
    </source>
</evidence>
<dbReference type="EMBL" id="BOMY01000039">
    <property type="protein sequence ID" value="GIF23409.1"/>
    <property type="molecule type" value="Genomic_DNA"/>
</dbReference>
<organism evidence="3 4">
    <name type="scientific">Paractinoplanes tereljensis</name>
    <dbReference type="NCBI Taxonomy" id="571912"/>
    <lineage>
        <taxon>Bacteria</taxon>
        <taxon>Bacillati</taxon>
        <taxon>Actinomycetota</taxon>
        <taxon>Actinomycetes</taxon>
        <taxon>Micromonosporales</taxon>
        <taxon>Micromonosporaceae</taxon>
        <taxon>Paractinoplanes</taxon>
    </lineage>
</organism>
<dbReference type="Gene3D" id="1.10.260.40">
    <property type="entry name" value="lambda repressor-like DNA-binding domains"/>
    <property type="match status" value="1"/>
</dbReference>
<reference evidence="3" key="1">
    <citation type="submission" date="2021-01" db="EMBL/GenBank/DDBJ databases">
        <title>Whole genome shotgun sequence of Actinoplanes tereljensis NBRC 105297.</title>
        <authorList>
            <person name="Komaki H."/>
            <person name="Tamura T."/>
        </authorList>
    </citation>
    <scope>NUCLEOTIDE SEQUENCE</scope>
    <source>
        <strain evidence="3">NBRC 105297</strain>
    </source>
</reference>
<sequence>MTVGRARRENSRYRPQAGLLATRLRTVRIAQGLTQGEVARRAGIGIATLRKIESGNVVEPGYFTVLAIAAALSAEPALLSAAVSTERLLPPEQNAGLSVQIRPGVTARDSGQNSDRADRWTYS</sequence>
<keyword evidence="4" id="KW-1185">Reference proteome</keyword>
<dbReference type="RefSeq" id="WP_354261908.1">
    <property type="nucleotide sequence ID" value="NZ_BOMY01000039.1"/>
</dbReference>
<name>A0A919NQT4_9ACTN</name>
<dbReference type="InterPro" id="IPR001387">
    <property type="entry name" value="Cro/C1-type_HTH"/>
</dbReference>
<comment type="caution">
    <text evidence="3">The sequence shown here is derived from an EMBL/GenBank/DDBJ whole genome shotgun (WGS) entry which is preliminary data.</text>
</comment>
<dbReference type="SMART" id="SM00530">
    <property type="entry name" value="HTH_XRE"/>
    <property type="match status" value="1"/>
</dbReference>
<evidence type="ECO:0000259" key="2">
    <source>
        <dbReference type="PROSITE" id="PS50943"/>
    </source>
</evidence>
<dbReference type="InterPro" id="IPR010982">
    <property type="entry name" value="Lambda_DNA-bd_dom_sf"/>
</dbReference>